<keyword evidence="3" id="KW-0479">Metal-binding</keyword>
<evidence type="ECO:0000313" key="12">
    <source>
        <dbReference type="Proteomes" id="UP000060043"/>
    </source>
</evidence>
<evidence type="ECO:0000313" key="13">
    <source>
        <dbReference type="Proteomes" id="UP000065473"/>
    </source>
</evidence>
<dbReference type="GO" id="GO:0046872">
    <property type="term" value="F:metal ion binding"/>
    <property type="evidence" value="ECO:0007669"/>
    <property type="project" value="UniProtKB-KW"/>
</dbReference>
<proteinExistence type="predicted"/>
<organism evidence="11 12">
    <name type="scientific">Sulfolobus acidocaldarius</name>
    <dbReference type="NCBI Taxonomy" id="2285"/>
    <lineage>
        <taxon>Archaea</taxon>
        <taxon>Thermoproteota</taxon>
        <taxon>Thermoprotei</taxon>
        <taxon>Sulfolobales</taxon>
        <taxon>Sulfolobaceae</taxon>
        <taxon>Sulfolobus</taxon>
    </lineage>
</organism>
<keyword evidence="8" id="KW-0812">Transmembrane</keyword>
<dbReference type="PaxDb" id="1435377-SUSAZ_11180"/>
<dbReference type="InterPro" id="IPR050819">
    <property type="entry name" value="Tripeptidyl-peptidase_I"/>
</dbReference>
<evidence type="ECO:0000256" key="2">
    <source>
        <dbReference type="ARBA" id="ARBA00022670"/>
    </source>
</evidence>
<dbReference type="InterPro" id="IPR023828">
    <property type="entry name" value="Peptidase_S8_Ser-AS"/>
</dbReference>
<dbReference type="InterPro" id="IPR030400">
    <property type="entry name" value="Sedolisin_dom"/>
</dbReference>
<dbReference type="GO" id="GO:0004252">
    <property type="term" value="F:serine-type endopeptidase activity"/>
    <property type="evidence" value="ECO:0007669"/>
    <property type="project" value="InterPro"/>
</dbReference>
<evidence type="ECO:0000259" key="9">
    <source>
        <dbReference type="PROSITE" id="PS51695"/>
    </source>
</evidence>
<evidence type="ECO:0000313" key="10">
    <source>
        <dbReference type="EMBL" id="ALU29584.1"/>
    </source>
</evidence>
<keyword evidence="5" id="KW-0720">Serine protease</keyword>
<dbReference type="GO" id="GO:0006508">
    <property type="term" value="P:proteolysis"/>
    <property type="evidence" value="ECO:0007669"/>
    <property type="project" value="UniProtKB-KW"/>
</dbReference>
<accession>A0A0U3FPL4</accession>
<dbReference type="Pfam" id="PF00082">
    <property type="entry name" value="Peptidase_S8"/>
    <property type="match status" value="1"/>
</dbReference>
<dbReference type="InterPro" id="IPR000209">
    <property type="entry name" value="Peptidase_S8/S53_dom"/>
</dbReference>
<dbReference type="CDD" id="cd04056">
    <property type="entry name" value="Peptidases_S53"/>
    <property type="match status" value="1"/>
</dbReference>
<keyword evidence="4" id="KW-0378">Hydrolase</keyword>
<sequence length="1074" mass="116345">MISYFLVLLIILSSGLGLYLGYPTNYSQTTNALPSYVSVSIVVPPKNLELLQIYIQQHKVLNEDELYSLFIPSNKISQLVDLLKDNGIQPNVTLNVISFQASPYLVEKLFKGQYIITRFLGKTVYYFLSGSGIPGLVISSNITNTLVEKPMNMINLTQEQLQGYSISTPNDIRTAYNVSYLLDNGITGKGVNIGILVFDGNPYIQQELSTFDQLYNITSPPFLDIVPIGPYNPNDGIQSGWALEASLDVEYAHSIAPSAGIVLYVANSNLALPEILANIVQDNQVAVLSQSFGIPEIYFLTGELPLSYLQSIMYEYWLGEALGITFVASSGDAGATGYNFYLSPMGSQLVPASIPYVLAVGGTSLFASYNQTYQTAWSGQSILGSSTGGYSSLFPSPYYQSLSGFRKVPDVAALADPYTGVKVVYVNNETVIVGGTSVASPIVSGILALTVQVKGRLGFINPLIYNISNTPALGKISFGYNGGYTANSSYNLVTGLGYINAGYFIKLISIPKSSLALGLQNFTAVPGEKVKVIAQLTGVSGQQMPLDIYANVFNGTNIVSSITLSYNGSYYVGYFNYTRSGIYEIVASYNGLYGFSYVIYGYQAIFLFPLVAVYPIPGNIPVIALITYPNGTPISSARGFSLEVYNENQLTGHLAKAFTINLVNQKIVNTSQLGIRVNATENLLEGYLNFSSFNNFGGVWVLTVNNAIGLDEFVLGFYVIPILLPNTLAEPISAYVGGSLTLYIYELGLGYPNITVNFIKNGLTYYSTNVNAVPISSSSYYISKIQVPLNLSSGYYTVEAIAKYSNGSYSSFGVGYTQIYVSNNGLSVLSYVNSVAFENETIQVRALIQNSINDSKVTLGSFSAILTPSYSIGNPSSGIYYIVPLHFNGSYWIGDFTIPSQSSGLPYNLISGLWYVYIVGISADGSVVPVNTSVDYSTLEAFPSSSGLELTVMPYVYVKFFNGTNAVGLYIENAFFKNEHVVLMNSVVKNLTAINSSIVLINTEVYNLSLLNSKVFTYANVSTYQGQNLVTFTSAPLNNGSQTGISALTIEAIASIISLIPLIVLLVLERNKKI</sequence>
<reference evidence="12 13" key="1">
    <citation type="submission" date="2015-12" db="EMBL/GenBank/DDBJ databases">
        <title>A stable core within a dynamic pangenome in Sulfolobus acidocaldarius.</title>
        <authorList>
            <person name="Anderson R."/>
            <person name="Kouris A."/>
            <person name="Seward C."/>
            <person name="Campbell K."/>
            <person name="Whitaker R."/>
        </authorList>
    </citation>
    <scope>NUCLEOTIDE SEQUENCE [LARGE SCALE GENOMIC DNA]</scope>
    <source>
        <strain evidence="10 13">GG12-C01-09</strain>
        <strain evidence="11 12">NG05B_CO5_07</strain>
    </source>
</reference>
<dbReference type="GeneID" id="14552883"/>
<evidence type="ECO:0000256" key="6">
    <source>
        <dbReference type="ARBA" id="ARBA00022837"/>
    </source>
</evidence>
<keyword evidence="8" id="KW-1133">Transmembrane helix</keyword>
<evidence type="ECO:0000256" key="7">
    <source>
        <dbReference type="ARBA" id="ARBA00023145"/>
    </source>
</evidence>
<dbReference type="EMBL" id="CP013694">
    <property type="protein sequence ID" value="ALU29584.1"/>
    <property type="molecule type" value="Genomic_DNA"/>
</dbReference>
<dbReference type="SUPFAM" id="SSF52743">
    <property type="entry name" value="Subtilisin-like"/>
    <property type="match status" value="1"/>
</dbReference>
<dbReference type="AlphaFoldDB" id="A0A0U3FPL4"/>
<evidence type="ECO:0000256" key="3">
    <source>
        <dbReference type="ARBA" id="ARBA00022723"/>
    </source>
</evidence>
<name>A0A0U3FPL4_9CREN</name>
<keyword evidence="8" id="KW-0472">Membrane</keyword>
<protein>
    <recommendedName>
        <fullName evidence="9">Peptidase S53 domain-containing protein</fullName>
    </recommendedName>
</protein>
<dbReference type="RefSeq" id="WP_011279154.1">
    <property type="nucleotide sequence ID" value="NZ_BHWZ01000006.1"/>
</dbReference>
<dbReference type="OrthoDB" id="56693at2157"/>
<keyword evidence="6" id="KW-0106">Calcium</keyword>
<dbReference type="GO" id="GO:0008240">
    <property type="term" value="F:tripeptidyl-peptidase activity"/>
    <property type="evidence" value="ECO:0007669"/>
    <property type="project" value="TreeGrafter"/>
</dbReference>
<dbReference type="InterPro" id="IPR036852">
    <property type="entry name" value="Peptidase_S8/S53_dom_sf"/>
</dbReference>
<dbReference type="OMA" id="FAKSRYP"/>
<dbReference type="PROSITE" id="PS51695">
    <property type="entry name" value="SEDOLISIN"/>
    <property type="match status" value="1"/>
</dbReference>
<dbReference type="Proteomes" id="UP000060043">
    <property type="component" value="Chromosome"/>
</dbReference>
<evidence type="ECO:0000256" key="1">
    <source>
        <dbReference type="ARBA" id="ARBA00001913"/>
    </source>
</evidence>
<keyword evidence="2" id="KW-0645">Protease</keyword>
<dbReference type="PANTHER" id="PTHR14218:SF15">
    <property type="entry name" value="TRIPEPTIDYL-PEPTIDASE 1"/>
    <property type="match status" value="1"/>
</dbReference>
<feature type="transmembrane region" description="Helical" evidence="8">
    <location>
        <begin position="1045"/>
        <end position="1068"/>
    </location>
</feature>
<comment type="cofactor">
    <cofactor evidence="1">
        <name>Ca(2+)</name>
        <dbReference type="ChEBI" id="CHEBI:29108"/>
    </cofactor>
</comment>
<evidence type="ECO:0000256" key="5">
    <source>
        <dbReference type="ARBA" id="ARBA00022825"/>
    </source>
</evidence>
<gene>
    <name evidence="10" type="ORF">ATY89_06250</name>
    <name evidence="11" type="ORF">ATZ20_09275</name>
</gene>
<keyword evidence="7" id="KW-0865">Zymogen</keyword>
<dbReference type="SMART" id="SM00944">
    <property type="entry name" value="Pro-kuma_activ"/>
    <property type="match status" value="1"/>
</dbReference>
<dbReference type="InterPro" id="IPR015366">
    <property type="entry name" value="S53_propep"/>
</dbReference>
<dbReference type="PROSITE" id="PS00138">
    <property type="entry name" value="SUBTILASE_SER"/>
    <property type="match status" value="1"/>
</dbReference>
<dbReference type="Proteomes" id="UP000065473">
    <property type="component" value="Chromosome"/>
</dbReference>
<dbReference type="EMBL" id="CP013695">
    <property type="protein sequence ID" value="ALU32315.1"/>
    <property type="molecule type" value="Genomic_DNA"/>
</dbReference>
<feature type="domain" description="Peptidase S53" evidence="9">
    <location>
        <begin position="166"/>
        <end position="511"/>
    </location>
</feature>
<dbReference type="STRING" id="1435377.SUSAZ_11180"/>
<evidence type="ECO:0000256" key="4">
    <source>
        <dbReference type="ARBA" id="ARBA00022801"/>
    </source>
</evidence>
<evidence type="ECO:0000256" key="8">
    <source>
        <dbReference type="SAM" id="Phobius"/>
    </source>
</evidence>
<dbReference type="Gene3D" id="3.40.50.200">
    <property type="entry name" value="Peptidase S8/S53 domain"/>
    <property type="match status" value="1"/>
</dbReference>
<dbReference type="PANTHER" id="PTHR14218">
    <property type="entry name" value="PROTEASE S8 TRIPEPTIDYL PEPTIDASE I CLN2"/>
    <property type="match status" value="1"/>
</dbReference>
<evidence type="ECO:0000313" key="11">
    <source>
        <dbReference type="EMBL" id="ALU32315.1"/>
    </source>
</evidence>